<proteinExistence type="predicted"/>
<dbReference type="RefSeq" id="WP_343861003.1">
    <property type="nucleotide sequence ID" value="NZ_BAAAFD010000008.1"/>
</dbReference>
<organism evidence="1 2">
    <name type="scientific">Aliiglaciecola litoralis</name>
    <dbReference type="NCBI Taxonomy" id="582857"/>
    <lineage>
        <taxon>Bacteria</taxon>
        <taxon>Pseudomonadati</taxon>
        <taxon>Pseudomonadota</taxon>
        <taxon>Gammaproteobacteria</taxon>
        <taxon>Alteromonadales</taxon>
        <taxon>Alteromonadaceae</taxon>
        <taxon>Aliiglaciecola</taxon>
    </lineage>
</organism>
<name>A0ABP3X241_9ALTE</name>
<reference evidence="2" key="1">
    <citation type="journal article" date="2019" name="Int. J. Syst. Evol. Microbiol.">
        <title>The Global Catalogue of Microorganisms (GCM) 10K type strain sequencing project: providing services to taxonomists for standard genome sequencing and annotation.</title>
        <authorList>
            <consortium name="The Broad Institute Genomics Platform"/>
            <consortium name="The Broad Institute Genome Sequencing Center for Infectious Disease"/>
            <person name="Wu L."/>
            <person name="Ma J."/>
        </authorList>
    </citation>
    <scope>NUCLEOTIDE SEQUENCE [LARGE SCALE GENOMIC DNA]</scope>
    <source>
        <strain evidence="2">JCM 15896</strain>
    </source>
</reference>
<accession>A0ABP3X241</accession>
<comment type="caution">
    <text evidence="1">The sequence shown here is derived from an EMBL/GenBank/DDBJ whole genome shotgun (WGS) entry which is preliminary data.</text>
</comment>
<evidence type="ECO:0008006" key="3">
    <source>
        <dbReference type="Google" id="ProtNLM"/>
    </source>
</evidence>
<dbReference type="EMBL" id="BAAAFD010000008">
    <property type="protein sequence ID" value="GAA0858420.1"/>
    <property type="molecule type" value="Genomic_DNA"/>
</dbReference>
<evidence type="ECO:0000313" key="2">
    <source>
        <dbReference type="Proteomes" id="UP001500359"/>
    </source>
</evidence>
<dbReference type="Proteomes" id="UP001500359">
    <property type="component" value="Unassembled WGS sequence"/>
</dbReference>
<evidence type="ECO:0000313" key="1">
    <source>
        <dbReference type="EMBL" id="GAA0858420.1"/>
    </source>
</evidence>
<protein>
    <recommendedName>
        <fullName evidence="3">HDOD domain-containing protein</fullName>
    </recommendedName>
</protein>
<sequence>MDTHTESELHNDAIILSELERRFYLYLIGGDYEKLFYTIESNPVVEEQKASETISVSRILLESEVTQQQRLAQVCAGYADPGYKSKLDTLLAKRINDRLENEDDLLATCSQFKDLQPILISFGKDNEFNDAVFQKIEAIPWLVAQIKRFANNPEFQPILNLPQTNDVRAILKKLGYSLFIWLIPRFISEILHSNTHVSLRPLVARMRQYGRLTSGAIASLVVEEPADLQDKWMTYVLAGINIIPLFLLINLVNVELKKLLEEQLFLFKDVREDNSDKLSVIENYHFSSDLLRDVLSLEEILKPHILEDIGFEYFDPLPYLLGYADHTTPLADIFFQARAYAFYRQLFKTGRIQPQETAIFLRKHRIDKSMLYKLNKYDLTSTASHITLHQELIQRHLPEN</sequence>
<gene>
    <name evidence="1" type="ORF">GCM10009114_27980</name>
</gene>
<keyword evidence="2" id="KW-1185">Reference proteome</keyword>